<proteinExistence type="predicted"/>
<gene>
    <name evidence="1" type="ORF">O181_080330</name>
</gene>
<name>A0A9Q3FGQ4_9BASI</name>
<dbReference type="EMBL" id="AVOT02045254">
    <property type="protein sequence ID" value="MBW0540615.1"/>
    <property type="molecule type" value="Genomic_DNA"/>
</dbReference>
<accession>A0A9Q3FGQ4</accession>
<dbReference type="OrthoDB" id="2518964at2759"/>
<comment type="caution">
    <text evidence="1">The sequence shown here is derived from an EMBL/GenBank/DDBJ whole genome shotgun (WGS) entry which is preliminary data.</text>
</comment>
<dbReference type="AlphaFoldDB" id="A0A9Q3FGQ4"/>
<reference evidence="1" key="1">
    <citation type="submission" date="2021-03" db="EMBL/GenBank/DDBJ databases">
        <title>Draft genome sequence of rust myrtle Austropuccinia psidii MF-1, a brazilian biotype.</title>
        <authorList>
            <person name="Quecine M.C."/>
            <person name="Pachon D.M.R."/>
            <person name="Bonatelli M.L."/>
            <person name="Correr F.H."/>
            <person name="Franceschini L.M."/>
            <person name="Leite T.F."/>
            <person name="Margarido G.R.A."/>
            <person name="Almeida C.A."/>
            <person name="Ferrarezi J.A."/>
            <person name="Labate C.A."/>
        </authorList>
    </citation>
    <scope>NUCLEOTIDE SEQUENCE</scope>
    <source>
        <strain evidence="1">MF-1</strain>
    </source>
</reference>
<organism evidence="1 2">
    <name type="scientific">Austropuccinia psidii MF-1</name>
    <dbReference type="NCBI Taxonomy" id="1389203"/>
    <lineage>
        <taxon>Eukaryota</taxon>
        <taxon>Fungi</taxon>
        <taxon>Dikarya</taxon>
        <taxon>Basidiomycota</taxon>
        <taxon>Pucciniomycotina</taxon>
        <taxon>Pucciniomycetes</taxon>
        <taxon>Pucciniales</taxon>
        <taxon>Sphaerophragmiaceae</taxon>
        <taxon>Austropuccinia</taxon>
    </lineage>
</organism>
<sequence length="128" mass="14487">MSFLRHSIEWPLFQSITSQIRMPNARTTSCALKDQFNKISWSSIVHHANTCFNPANHSTDLTTHAINIREEIEAIENQIGPIDSNLFTTLMLYFSAPQFQAQITNALDTRLAANPSLTVHSKDILDIF</sequence>
<protein>
    <submittedName>
        <fullName evidence="1">Uncharacterized protein</fullName>
    </submittedName>
</protein>
<evidence type="ECO:0000313" key="1">
    <source>
        <dbReference type="EMBL" id="MBW0540615.1"/>
    </source>
</evidence>
<evidence type="ECO:0000313" key="2">
    <source>
        <dbReference type="Proteomes" id="UP000765509"/>
    </source>
</evidence>
<dbReference type="Proteomes" id="UP000765509">
    <property type="component" value="Unassembled WGS sequence"/>
</dbReference>
<keyword evidence="2" id="KW-1185">Reference proteome</keyword>